<name>X1VKA7_9ZZZZ</name>
<accession>X1VKA7</accession>
<dbReference type="EMBL" id="BARW01036651">
    <property type="protein sequence ID" value="GAJ19517.1"/>
    <property type="molecule type" value="Genomic_DNA"/>
</dbReference>
<sequence>IGKLAAAGGSELPPPLCKLYEEEASLLREHAFRLLRNRSPRARGEVKALLESLRRRVQEQMVLLEPHYRVDKERDINLAGEYWRCGLTRVALARALEEDWQFLNQCIEREEEAETRKPSERRWVRELPEKERQRRRQMAAAGLGDALHPTFTGTEKAERFCTHSVNLLAQCCPRTPRPDPVVHKGEVARMASRHGIPFNEARHLLWQSE</sequence>
<reference evidence="1" key="1">
    <citation type="journal article" date="2014" name="Front. Microbiol.">
        <title>High frequency of phylogenetically diverse reductive dehalogenase-homologous genes in deep subseafloor sedimentary metagenomes.</title>
        <authorList>
            <person name="Kawai M."/>
            <person name="Futagami T."/>
            <person name="Toyoda A."/>
            <person name="Takaki Y."/>
            <person name="Nishi S."/>
            <person name="Hori S."/>
            <person name="Arai W."/>
            <person name="Tsubouchi T."/>
            <person name="Morono Y."/>
            <person name="Uchiyama I."/>
            <person name="Ito T."/>
            <person name="Fujiyama A."/>
            <person name="Inagaki F."/>
            <person name="Takami H."/>
        </authorList>
    </citation>
    <scope>NUCLEOTIDE SEQUENCE</scope>
    <source>
        <strain evidence="1">Expedition CK06-06</strain>
    </source>
</reference>
<feature type="non-terminal residue" evidence="1">
    <location>
        <position position="209"/>
    </location>
</feature>
<protein>
    <submittedName>
        <fullName evidence="1">Uncharacterized protein</fullName>
    </submittedName>
</protein>
<proteinExistence type="predicted"/>
<gene>
    <name evidence="1" type="ORF">S12H4_56828</name>
</gene>
<comment type="caution">
    <text evidence="1">The sequence shown here is derived from an EMBL/GenBank/DDBJ whole genome shotgun (WGS) entry which is preliminary data.</text>
</comment>
<organism evidence="1">
    <name type="scientific">marine sediment metagenome</name>
    <dbReference type="NCBI Taxonomy" id="412755"/>
    <lineage>
        <taxon>unclassified sequences</taxon>
        <taxon>metagenomes</taxon>
        <taxon>ecological metagenomes</taxon>
    </lineage>
</organism>
<dbReference type="AlphaFoldDB" id="X1VKA7"/>
<feature type="non-terminal residue" evidence="1">
    <location>
        <position position="1"/>
    </location>
</feature>
<evidence type="ECO:0000313" key="1">
    <source>
        <dbReference type="EMBL" id="GAJ19517.1"/>
    </source>
</evidence>